<organism evidence="20 21">
    <name type="scientific">Astyanax mexicanus</name>
    <name type="common">Blind cave fish</name>
    <name type="synonym">Astyanax fasciatus mexicanus</name>
    <dbReference type="NCBI Taxonomy" id="7994"/>
    <lineage>
        <taxon>Eukaryota</taxon>
        <taxon>Metazoa</taxon>
        <taxon>Chordata</taxon>
        <taxon>Craniata</taxon>
        <taxon>Vertebrata</taxon>
        <taxon>Euteleostomi</taxon>
        <taxon>Actinopterygii</taxon>
        <taxon>Neopterygii</taxon>
        <taxon>Teleostei</taxon>
        <taxon>Ostariophysi</taxon>
        <taxon>Characiformes</taxon>
        <taxon>Characoidei</taxon>
        <taxon>Acestrorhamphidae</taxon>
        <taxon>Acestrorhamphinae</taxon>
        <taxon>Astyanax</taxon>
    </lineage>
</organism>
<accession>A0A8B9RHY4</accession>
<feature type="binding site" evidence="15">
    <location>
        <position position="84"/>
    </location>
    <ligand>
        <name>ATP</name>
        <dbReference type="ChEBI" id="CHEBI:30616"/>
    </ligand>
</feature>
<keyword evidence="10" id="KW-0966">Cell projection</keyword>
<comment type="similarity">
    <text evidence="2">Belongs to the protein kinase superfamily. CAMK Ser/Thr protein kinase family. SNF1 subfamily.</text>
</comment>
<dbReference type="Proteomes" id="UP000694621">
    <property type="component" value="Unplaced"/>
</dbReference>
<dbReference type="GO" id="GO:0005737">
    <property type="term" value="C:cytoplasm"/>
    <property type="evidence" value="ECO:0007669"/>
    <property type="project" value="TreeGrafter"/>
</dbReference>
<dbReference type="FunFam" id="1.10.8.10:FF:000005">
    <property type="entry name" value="Non-specific serine/threonine protein kinase"/>
    <property type="match status" value="1"/>
</dbReference>
<dbReference type="PROSITE" id="PS00107">
    <property type="entry name" value="PROTEIN_KINASE_ATP"/>
    <property type="match status" value="1"/>
</dbReference>
<dbReference type="PROSITE" id="PS50030">
    <property type="entry name" value="UBA"/>
    <property type="match status" value="1"/>
</dbReference>
<comment type="similarity">
    <text evidence="12">Belongs to the protein kinase superfamily. CAMK Ser/Thr protein kinase family. Smok subfamily.</text>
</comment>
<reference evidence="20" key="1">
    <citation type="submission" date="2025-08" db="UniProtKB">
        <authorList>
            <consortium name="Ensembl"/>
        </authorList>
    </citation>
    <scope>IDENTIFICATION</scope>
</reference>
<dbReference type="InterPro" id="IPR001772">
    <property type="entry name" value="KA1_dom"/>
</dbReference>
<evidence type="ECO:0000256" key="3">
    <source>
        <dbReference type="ARBA" id="ARBA00012513"/>
    </source>
</evidence>
<proteinExistence type="inferred from homology"/>
<feature type="compositionally biased region" description="Low complexity" evidence="16">
    <location>
        <begin position="447"/>
        <end position="457"/>
    </location>
</feature>
<dbReference type="PROSITE" id="PS50011">
    <property type="entry name" value="PROTEIN_KINASE_DOM"/>
    <property type="match status" value="1"/>
</dbReference>
<evidence type="ECO:0000256" key="5">
    <source>
        <dbReference type="ARBA" id="ARBA00022553"/>
    </source>
</evidence>
<evidence type="ECO:0000259" key="18">
    <source>
        <dbReference type="PROSITE" id="PS50030"/>
    </source>
</evidence>
<dbReference type="CDD" id="cd12196">
    <property type="entry name" value="MARK1-3_C"/>
    <property type="match status" value="1"/>
</dbReference>
<evidence type="ECO:0000256" key="12">
    <source>
        <dbReference type="ARBA" id="ARBA00038181"/>
    </source>
</evidence>
<dbReference type="GO" id="GO:0000226">
    <property type="term" value="P:microtubule cytoskeleton organization"/>
    <property type="evidence" value="ECO:0007669"/>
    <property type="project" value="TreeGrafter"/>
</dbReference>
<feature type="domain" description="KA1" evidence="19">
    <location>
        <begin position="532"/>
        <end position="581"/>
    </location>
</feature>
<evidence type="ECO:0000256" key="2">
    <source>
        <dbReference type="ARBA" id="ARBA00006234"/>
    </source>
</evidence>
<dbReference type="Pfam" id="PF00627">
    <property type="entry name" value="UBA"/>
    <property type="match status" value="1"/>
</dbReference>
<evidence type="ECO:0000256" key="9">
    <source>
        <dbReference type="ARBA" id="ARBA00022840"/>
    </source>
</evidence>
<feature type="compositionally biased region" description="Polar residues" evidence="16">
    <location>
        <begin position="377"/>
        <end position="401"/>
    </location>
</feature>
<dbReference type="Gene3D" id="3.30.310.80">
    <property type="entry name" value="Kinase associated domain 1, KA1"/>
    <property type="match status" value="1"/>
</dbReference>
<evidence type="ECO:0000256" key="15">
    <source>
        <dbReference type="PROSITE-ProRule" id="PRU10141"/>
    </source>
</evidence>
<dbReference type="Pfam" id="PF00069">
    <property type="entry name" value="Pkinase"/>
    <property type="match status" value="1"/>
</dbReference>
<dbReference type="EC" id="2.7.11.1" evidence="3"/>
<dbReference type="AlphaFoldDB" id="A0A8B9RHY4"/>
<keyword evidence="7 15" id="KW-0547">Nucleotide-binding</keyword>
<evidence type="ECO:0000256" key="16">
    <source>
        <dbReference type="SAM" id="MobiDB-lite"/>
    </source>
</evidence>
<dbReference type="FunFam" id="3.30.310.80:FF:000001">
    <property type="entry name" value="Non-specific serine/threonine protein kinase"/>
    <property type="match status" value="1"/>
</dbReference>
<evidence type="ECO:0000256" key="10">
    <source>
        <dbReference type="ARBA" id="ARBA00023273"/>
    </source>
</evidence>
<dbReference type="PANTHER" id="PTHR24346:SF98">
    <property type="entry name" value="NON-SPECIFIC SERINE_THREONINE PROTEIN KINASE"/>
    <property type="match status" value="1"/>
</dbReference>
<name>A0A8B9RHY4_ASTMX</name>
<protein>
    <recommendedName>
        <fullName evidence="3">non-specific serine/threonine protein kinase</fullName>
        <ecNumber evidence="3">2.7.11.1</ecNumber>
    </recommendedName>
</protein>
<keyword evidence="8" id="KW-0418">Kinase</keyword>
<evidence type="ECO:0000259" key="17">
    <source>
        <dbReference type="PROSITE" id="PS50011"/>
    </source>
</evidence>
<evidence type="ECO:0000256" key="7">
    <source>
        <dbReference type="ARBA" id="ARBA00022741"/>
    </source>
</evidence>
<keyword evidence="5" id="KW-0597">Phosphoprotein</keyword>
<keyword evidence="4" id="KW-0723">Serine/threonine-protein kinase</keyword>
<dbReference type="Gene3D" id="1.10.510.10">
    <property type="entry name" value="Transferase(Phosphotransferase) domain 1"/>
    <property type="match status" value="1"/>
</dbReference>
<evidence type="ECO:0000313" key="21">
    <source>
        <dbReference type="Proteomes" id="UP000694621"/>
    </source>
</evidence>
<dbReference type="InterPro" id="IPR028375">
    <property type="entry name" value="KA1/Ssp2_C"/>
</dbReference>
<dbReference type="InterPro" id="IPR000719">
    <property type="entry name" value="Prot_kinase_dom"/>
</dbReference>
<evidence type="ECO:0000256" key="1">
    <source>
        <dbReference type="ARBA" id="ARBA00004316"/>
    </source>
</evidence>
<dbReference type="SUPFAM" id="SSF103243">
    <property type="entry name" value="KA1-like"/>
    <property type="match status" value="1"/>
</dbReference>
<evidence type="ECO:0000256" key="6">
    <source>
        <dbReference type="ARBA" id="ARBA00022679"/>
    </source>
</evidence>
<dbReference type="GO" id="GO:0005524">
    <property type="term" value="F:ATP binding"/>
    <property type="evidence" value="ECO:0007669"/>
    <property type="project" value="UniProtKB-UniRule"/>
</dbReference>
<evidence type="ECO:0000313" key="20">
    <source>
        <dbReference type="Ensembl" id="ENSAMXP00005044053.1"/>
    </source>
</evidence>
<comment type="catalytic activity">
    <reaction evidence="14">
        <text>L-seryl-[protein] + ATP = O-phospho-L-seryl-[protein] + ADP + H(+)</text>
        <dbReference type="Rhea" id="RHEA:17989"/>
        <dbReference type="Rhea" id="RHEA-COMP:9863"/>
        <dbReference type="Rhea" id="RHEA-COMP:11604"/>
        <dbReference type="ChEBI" id="CHEBI:15378"/>
        <dbReference type="ChEBI" id="CHEBI:29999"/>
        <dbReference type="ChEBI" id="CHEBI:30616"/>
        <dbReference type="ChEBI" id="CHEBI:83421"/>
        <dbReference type="ChEBI" id="CHEBI:456216"/>
        <dbReference type="EC" id="2.7.11.1"/>
    </reaction>
</comment>
<dbReference type="FunFam" id="3.30.200.20:FF:000003">
    <property type="entry name" value="Non-specific serine/threonine protein kinase"/>
    <property type="match status" value="1"/>
</dbReference>
<evidence type="ECO:0000256" key="4">
    <source>
        <dbReference type="ARBA" id="ARBA00022527"/>
    </source>
</evidence>
<dbReference type="CDD" id="cd14407">
    <property type="entry name" value="UBA_MARK3_4"/>
    <property type="match status" value="1"/>
</dbReference>
<dbReference type="GO" id="GO:0050321">
    <property type="term" value="F:tau-protein kinase activity"/>
    <property type="evidence" value="ECO:0007669"/>
    <property type="project" value="TreeGrafter"/>
</dbReference>
<evidence type="ECO:0000259" key="19">
    <source>
        <dbReference type="PROSITE" id="PS50032"/>
    </source>
</evidence>
<dbReference type="PROSITE" id="PS50032">
    <property type="entry name" value="KA1"/>
    <property type="match status" value="1"/>
</dbReference>
<evidence type="ECO:0000256" key="11">
    <source>
        <dbReference type="ARBA" id="ARBA00037391"/>
    </source>
</evidence>
<keyword evidence="6" id="KW-0808">Transferase</keyword>
<feature type="compositionally biased region" description="Polar residues" evidence="16">
    <location>
        <begin position="354"/>
        <end position="369"/>
    </location>
</feature>
<dbReference type="SMART" id="SM00165">
    <property type="entry name" value="UBA"/>
    <property type="match status" value="1"/>
</dbReference>
<dbReference type="Gene3D" id="3.30.200.20">
    <property type="entry name" value="Phosphorylase Kinase, domain 1"/>
    <property type="match status" value="1"/>
</dbReference>
<dbReference type="FunFam" id="1.10.510.10:FF:000002">
    <property type="entry name" value="Non-specific serine/threonine protein kinase"/>
    <property type="match status" value="1"/>
</dbReference>
<dbReference type="InterPro" id="IPR008271">
    <property type="entry name" value="Ser/Thr_kinase_AS"/>
</dbReference>
<dbReference type="Gene3D" id="1.10.8.10">
    <property type="entry name" value="DNA helicase RuvA subunit, C-terminal domain"/>
    <property type="match status" value="1"/>
</dbReference>
<dbReference type="GO" id="GO:0042995">
    <property type="term" value="C:cell projection"/>
    <property type="evidence" value="ECO:0007669"/>
    <property type="project" value="UniProtKB-SubCell"/>
</dbReference>
<feature type="domain" description="UBA" evidence="18">
    <location>
        <begin position="300"/>
        <end position="339"/>
    </location>
</feature>
<feature type="domain" description="Protein kinase" evidence="17">
    <location>
        <begin position="55"/>
        <end position="281"/>
    </location>
</feature>
<dbReference type="InterPro" id="IPR011009">
    <property type="entry name" value="Kinase-like_dom_sf"/>
</dbReference>
<dbReference type="PROSITE" id="PS00108">
    <property type="entry name" value="PROTEIN_KINASE_ST"/>
    <property type="match status" value="1"/>
</dbReference>
<dbReference type="InterPro" id="IPR015940">
    <property type="entry name" value="UBA"/>
</dbReference>
<evidence type="ECO:0000256" key="8">
    <source>
        <dbReference type="ARBA" id="ARBA00022777"/>
    </source>
</evidence>
<feature type="compositionally biased region" description="Low complexity" evidence="16">
    <location>
        <begin position="27"/>
        <end position="45"/>
    </location>
</feature>
<dbReference type="SMART" id="SM00220">
    <property type="entry name" value="S_TKc"/>
    <property type="match status" value="1"/>
</dbReference>
<dbReference type="GO" id="GO:0005886">
    <property type="term" value="C:plasma membrane"/>
    <property type="evidence" value="ECO:0007669"/>
    <property type="project" value="TreeGrafter"/>
</dbReference>
<dbReference type="SUPFAM" id="SSF56112">
    <property type="entry name" value="Protein kinase-like (PK-like)"/>
    <property type="match status" value="1"/>
</dbReference>
<dbReference type="InterPro" id="IPR017441">
    <property type="entry name" value="Protein_kinase_ATP_BS"/>
</dbReference>
<comment type="catalytic activity">
    <reaction evidence="13">
        <text>L-threonyl-[protein] + ATP = O-phospho-L-threonyl-[protein] + ADP + H(+)</text>
        <dbReference type="Rhea" id="RHEA:46608"/>
        <dbReference type="Rhea" id="RHEA-COMP:11060"/>
        <dbReference type="Rhea" id="RHEA-COMP:11605"/>
        <dbReference type="ChEBI" id="CHEBI:15378"/>
        <dbReference type="ChEBI" id="CHEBI:30013"/>
        <dbReference type="ChEBI" id="CHEBI:30616"/>
        <dbReference type="ChEBI" id="CHEBI:61977"/>
        <dbReference type="ChEBI" id="CHEBI:456216"/>
        <dbReference type="EC" id="2.7.11.1"/>
    </reaction>
</comment>
<feature type="region of interest" description="Disordered" evidence="16">
    <location>
        <begin position="342"/>
        <end position="486"/>
    </location>
</feature>
<dbReference type="Ensembl" id="ENSAMXT00005047873.1">
    <property type="protein sequence ID" value="ENSAMXP00005044053.1"/>
    <property type="gene ID" value="ENSAMXG00005018912.1"/>
</dbReference>
<feature type="region of interest" description="Disordered" evidence="16">
    <location>
        <begin position="18"/>
        <end position="50"/>
    </location>
</feature>
<comment type="subcellular location">
    <subcellularLocation>
        <location evidence="1">Cell projection</location>
    </subcellularLocation>
</comment>
<dbReference type="Pfam" id="PF02149">
    <property type="entry name" value="KA1"/>
    <property type="match status" value="1"/>
</dbReference>
<keyword evidence="9 15" id="KW-0067">ATP-binding</keyword>
<dbReference type="PANTHER" id="PTHR24346">
    <property type="entry name" value="MAP/MICROTUBULE AFFINITY-REGULATING KINASE"/>
    <property type="match status" value="1"/>
</dbReference>
<evidence type="ECO:0000256" key="13">
    <source>
        <dbReference type="ARBA" id="ARBA00047899"/>
    </source>
</evidence>
<sequence length="581" mass="65275">MVLGLIVYFDVLNPQHTSNGHGRVEGTSRSTRSSGRNRNSGSSGSEEQHPHVGNYRLLKTIGKGNFAKVKLARHILTGREVAIKIIDKTQLNPTSLQKVRIYMCFACVLCAGEVFDYLVAHGRMKEKEARAKFRQIVSAVQYCHQKHIVHRDLKAENLLLDADMNIKIADFGFSNEFTVGNKLDTFCGSPPYAAPELFQGKKYDGPEVDVWSLGVILYTLVSGSLPFDGQNLKELRERVLRGKYRIPFYMSTDCENLLKRFLVLNPGKRGTLEQIMRDRWINAGSEEEELKPYTEPETDISDQKRIDVMVGMGYSRDEIQESLSKMKYDEITATYLLLGRKANENNSGSGGMSRRNTYVCSDRNNQTERLSVIPNGKENSASLSPDQRNPGASTHSISNAAPTDKLRFPRGTASRSTFHGQPRERRTATYNGPPASPTQPRSRGNANNLLTKLTSKLTRSRHVPGDQQKDEGKDGKDGKDGKPRSLRFTWSMNTTSTMEPAAIMNEIRKVLDANNCDYEQREHFLLFCVYGDSRADSLVQWEMEVCKLPRLSLNGVRFKRISGTSIAFKNIASKVASELKL</sequence>
<feature type="compositionally biased region" description="Basic and acidic residues" evidence="16">
    <location>
        <begin position="463"/>
        <end position="483"/>
    </location>
</feature>
<dbReference type="GO" id="GO:0035556">
    <property type="term" value="P:intracellular signal transduction"/>
    <property type="evidence" value="ECO:0007669"/>
    <property type="project" value="TreeGrafter"/>
</dbReference>
<comment type="function">
    <text evidence="11">May play a role in sperm motility, especially in the regulation of flagellar function.</text>
</comment>
<evidence type="ECO:0000256" key="14">
    <source>
        <dbReference type="ARBA" id="ARBA00048679"/>
    </source>
</evidence>